<accession>A0A5B7FYD1</accession>
<dbReference type="AlphaFoldDB" id="A0A5B7FYD1"/>
<evidence type="ECO:0000313" key="2">
    <source>
        <dbReference type="Proteomes" id="UP000324222"/>
    </source>
</evidence>
<keyword evidence="2" id="KW-1185">Reference proteome</keyword>
<proteinExistence type="predicted"/>
<gene>
    <name evidence="1" type="ORF">E2C01_043733</name>
</gene>
<sequence length="65" mass="7222">MENFSYPGNFPTADAECPSPLGPRSTSNYIDINAIQSVIISHIDRHWFYPCGLNLPKATEKVSLP</sequence>
<protein>
    <submittedName>
        <fullName evidence="1">Uncharacterized protein</fullName>
    </submittedName>
</protein>
<name>A0A5B7FYD1_PORTR</name>
<evidence type="ECO:0000313" key="1">
    <source>
        <dbReference type="EMBL" id="MPC49918.1"/>
    </source>
</evidence>
<comment type="caution">
    <text evidence="1">The sequence shown here is derived from an EMBL/GenBank/DDBJ whole genome shotgun (WGS) entry which is preliminary data.</text>
</comment>
<dbReference type="EMBL" id="VSRR010009178">
    <property type="protein sequence ID" value="MPC49918.1"/>
    <property type="molecule type" value="Genomic_DNA"/>
</dbReference>
<dbReference type="Proteomes" id="UP000324222">
    <property type="component" value="Unassembled WGS sequence"/>
</dbReference>
<organism evidence="1 2">
    <name type="scientific">Portunus trituberculatus</name>
    <name type="common">Swimming crab</name>
    <name type="synonym">Neptunus trituberculatus</name>
    <dbReference type="NCBI Taxonomy" id="210409"/>
    <lineage>
        <taxon>Eukaryota</taxon>
        <taxon>Metazoa</taxon>
        <taxon>Ecdysozoa</taxon>
        <taxon>Arthropoda</taxon>
        <taxon>Crustacea</taxon>
        <taxon>Multicrustacea</taxon>
        <taxon>Malacostraca</taxon>
        <taxon>Eumalacostraca</taxon>
        <taxon>Eucarida</taxon>
        <taxon>Decapoda</taxon>
        <taxon>Pleocyemata</taxon>
        <taxon>Brachyura</taxon>
        <taxon>Eubrachyura</taxon>
        <taxon>Portunoidea</taxon>
        <taxon>Portunidae</taxon>
        <taxon>Portuninae</taxon>
        <taxon>Portunus</taxon>
    </lineage>
</organism>
<reference evidence="1 2" key="1">
    <citation type="submission" date="2019-05" db="EMBL/GenBank/DDBJ databases">
        <title>Another draft genome of Portunus trituberculatus and its Hox gene families provides insights of decapod evolution.</title>
        <authorList>
            <person name="Jeong J.-H."/>
            <person name="Song I."/>
            <person name="Kim S."/>
            <person name="Choi T."/>
            <person name="Kim D."/>
            <person name="Ryu S."/>
            <person name="Kim W."/>
        </authorList>
    </citation>
    <scope>NUCLEOTIDE SEQUENCE [LARGE SCALE GENOMIC DNA]</scope>
    <source>
        <tissue evidence="1">Muscle</tissue>
    </source>
</reference>